<evidence type="ECO:0000313" key="2">
    <source>
        <dbReference type="Proteomes" id="UP000054279"/>
    </source>
</evidence>
<dbReference type="Proteomes" id="UP000054279">
    <property type="component" value="Unassembled WGS sequence"/>
</dbReference>
<keyword evidence="2" id="KW-1185">Reference proteome</keyword>
<dbReference type="HOGENOM" id="CLU_1070281_0_0_1"/>
<evidence type="ECO:0000313" key="1">
    <source>
        <dbReference type="EMBL" id="KIJ22837.1"/>
    </source>
</evidence>
<accession>A0A0C9U1F5</accession>
<proteinExistence type="predicted"/>
<dbReference type="EMBL" id="KN837917">
    <property type="protein sequence ID" value="KIJ22837.1"/>
    <property type="molecule type" value="Genomic_DNA"/>
</dbReference>
<protein>
    <submittedName>
        <fullName evidence="1">Unplaced genomic scaffold SPHSTscaffold_842, whole genome shotgun sequence</fullName>
    </submittedName>
</protein>
<organism evidence="1 2">
    <name type="scientific">Sphaerobolus stellatus (strain SS14)</name>
    <dbReference type="NCBI Taxonomy" id="990650"/>
    <lineage>
        <taxon>Eukaryota</taxon>
        <taxon>Fungi</taxon>
        <taxon>Dikarya</taxon>
        <taxon>Basidiomycota</taxon>
        <taxon>Agaricomycotina</taxon>
        <taxon>Agaricomycetes</taxon>
        <taxon>Phallomycetidae</taxon>
        <taxon>Geastrales</taxon>
        <taxon>Sphaerobolaceae</taxon>
        <taxon>Sphaerobolus</taxon>
    </lineage>
</organism>
<reference evidence="1 2" key="1">
    <citation type="submission" date="2014-06" db="EMBL/GenBank/DDBJ databases">
        <title>Evolutionary Origins and Diversification of the Mycorrhizal Mutualists.</title>
        <authorList>
            <consortium name="DOE Joint Genome Institute"/>
            <consortium name="Mycorrhizal Genomics Consortium"/>
            <person name="Kohler A."/>
            <person name="Kuo A."/>
            <person name="Nagy L.G."/>
            <person name="Floudas D."/>
            <person name="Copeland A."/>
            <person name="Barry K.W."/>
            <person name="Cichocki N."/>
            <person name="Veneault-Fourrey C."/>
            <person name="LaButti K."/>
            <person name="Lindquist E.A."/>
            <person name="Lipzen A."/>
            <person name="Lundell T."/>
            <person name="Morin E."/>
            <person name="Murat C."/>
            <person name="Riley R."/>
            <person name="Ohm R."/>
            <person name="Sun H."/>
            <person name="Tunlid A."/>
            <person name="Henrissat B."/>
            <person name="Grigoriev I.V."/>
            <person name="Hibbett D.S."/>
            <person name="Martin F."/>
        </authorList>
    </citation>
    <scope>NUCLEOTIDE SEQUENCE [LARGE SCALE GENOMIC DNA]</scope>
    <source>
        <strain evidence="1 2">SS14</strain>
    </source>
</reference>
<dbReference type="AlphaFoldDB" id="A0A0C9U1F5"/>
<sequence>MSFYSSPNSAAQYSVSAHFLDSFPFITSCFENGGRDLWPTSTYDDVCARQTFPRTTIIPSSVVDQPSDGHLSSPFPFASSCTASNSQMLNASTLHDFELKSTPDNTRISCYPESQVQNQIIEASSSRSINLQPPESSNALYHAVIPPKRPEERDPSKYISIVLTKEGKPLFKCCWNGCPGVTFWGQLEVNPHVHQHFIQKQHECVCGATFSTKMSARRHCREQGKKNTCPGCLRPYTRKNYLGIRIKKCKGKEPSADRLV</sequence>
<gene>
    <name evidence="1" type="ORF">M422DRAFT_276680</name>
</gene>
<name>A0A0C9U1F5_SPHS4</name>